<proteinExistence type="predicted"/>
<dbReference type="AlphaFoldDB" id="A0AAD6XQH3"/>
<reference evidence="2" key="1">
    <citation type="submission" date="2023-03" db="EMBL/GenBank/DDBJ databases">
        <title>Massive genome expansion in bonnet fungi (Mycena s.s.) driven by repeated elements and novel gene families across ecological guilds.</title>
        <authorList>
            <consortium name="Lawrence Berkeley National Laboratory"/>
            <person name="Harder C.B."/>
            <person name="Miyauchi S."/>
            <person name="Viragh M."/>
            <person name="Kuo A."/>
            <person name="Thoen E."/>
            <person name="Andreopoulos B."/>
            <person name="Lu D."/>
            <person name="Skrede I."/>
            <person name="Drula E."/>
            <person name="Henrissat B."/>
            <person name="Morin E."/>
            <person name="Kohler A."/>
            <person name="Barry K."/>
            <person name="LaButti K."/>
            <person name="Morin E."/>
            <person name="Salamov A."/>
            <person name="Lipzen A."/>
            <person name="Mereny Z."/>
            <person name="Hegedus B."/>
            <person name="Baldrian P."/>
            <person name="Stursova M."/>
            <person name="Weitz H."/>
            <person name="Taylor A."/>
            <person name="Grigoriev I.V."/>
            <person name="Nagy L.G."/>
            <person name="Martin F."/>
            <person name="Kauserud H."/>
        </authorList>
    </citation>
    <scope>NUCLEOTIDE SEQUENCE</scope>
    <source>
        <strain evidence="2">CBHHK173m</strain>
    </source>
</reference>
<protein>
    <submittedName>
        <fullName evidence="2">Uncharacterized protein</fullName>
    </submittedName>
</protein>
<comment type="caution">
    <text evidence="2">The sequence shown here is derived from an EMBL/GenBank/DDBJ whole genome shotgun (WGS) entry which is preliminary data.</text>
</comment>
<evidence type="ECO:0000313" key="2">
    <source>
        <dbReference type="EMBL" id="KAJ7085460.1"/>
    </source>
</evidence>
<feature type="compositionally biased region" description="Low complexity" evidence="1">
    <location>
        <begin position="22"/>
        <end position="34"/>
    </location>
</feature>
<feature type="region of interest" description="Disordered" evidence="1">
    <location>
        <begin position="22"/>
        <end position="41"/>
    </location>
</feature>
<organism evidence="2 3">
    <name type="scientific">Mycena belliarum</name>
    <dbReference type="NCBI Taxonomy" id="1033014"/>
    <lineage>
        <taxon>Eukaryota</taxon>
        <taxon>Fungi</taxon>
        <taxon>Dikarya</taxon>
        <taxon>Basidiomycota</taxon>
        <taxon>Agaricomycotina</taxon>
        <taxon>Agaricomycetes</taxon>
        <taxon>Agaricomycetidae</taxon>
        <taxon>Agaricales</taxon>
        <taxon>Marasmiineae</taxon>
        <taxon>Mycenaceae</taxon>
        <taxon>Mycena</taxon>
    </lineage>
</organism>
<evidence type="ECO:0000256" key="1">
    <source>
        <dbReference type="SAM" id="MobiDB-lite"/>
    </source>
</evidence>
<gene>
    <name evidence="2" type="ORF">B0H15DRAFT_951063</name>
</gene>
<accession>A0AAD6XQH3</accession>
<keyword evidence="3" id="KW-1185">Reference proteome</keyword>
<name>A0AAD6XQH3_9AGAR</name>
<sequence>MAPAPHVHVPCLPDYQGPRNASSSLLRLSPRPSLNDAHGVPVTIPTPSSMWQTTATTLAAPRGALLRHNACSCLPLRVDLGPLDWIQDIELASHGLSFRPVLVPRRSALRQDTCATFALPCPSSSLGVADQIPQLADLDGCLVIATMPDDVRTAPQDTEPRSQLRLAFELRHPSCPPPSLQPEAWKTSTLASRSFRKLSSNAEGAASDLQDLLRSPTRTPIHNVATCPVPLRQCQARRVARRDSACAVSLFQQPRTCMLGLPTELAVAAQLPPFPLLLFLQCELTLSSQPLLPELPSTRMRSPWSTRALKRARRAEFD</sequence>
<dbReference type="EMBL" id="JARJCN010000034">
    <property type="protein sequence ID" value="KAJ7085460.1"/>
    <property type="molecule type" value="Genomic_DNA"/>
</dbReference>
<evidence type="ECO:0000313" key="3">
    <source>
        <dbReference type="Proteomes" id="UP001222325"/>
    </source>
</evidence>
<dbReference type="Proteomes" id="UP001222325">
    <property type="component" value="Unassembled WGS sequence"/>
</dbReference>